<dbReference type="OrthoDB" id="6401692at2"/>
<dbReference type="GeneID" id="67182255"/>
<protein>
    <submittedName>
        <fullName evidence="1">Uncharacterized protein</fullName>
    </submittedName>
</protein>
<gene>
    <name evidence="1" type="ordered locus">Fbal_2046</name>
</gene>
<organism evidence="1 2">
    <name type="scientific">Ferrimonas balearica (strain DSM 9799 / CCM 4581 / KCTC 23876 / PAT)</name>
    <dbReference type="NCBI Taxonomy" id="550540"/>
    <lineage>
        <taxon>Bacteria</taxon>
        <taxon>Pseudomonadati</taxon>
        <taxon>Pseudomonadota</taxon>
        <taxon>Gammaproteobacteria</taxon>
        <taxon>Alteromonadales</taxon>
        <taxon>Ferrimonadaceae</taxon>
        <taxon>Ferrimonas</taxon>
    </lineage>
</organism>
<dbReference type="HOGENOM" id="CLU_2287343_0_0_6"/>
<proteinExistence type="predicted"/>
<dbReference type="AlphaFoldDB" id="E1SUB6"/>
<sequence>MTPDPFDAKPQAPFSLMRIDVSFELAPEHVAGVERALGAYVDHPDVQTEIVTCGYDDGLFQLQLCYFSTTGRYRNELAWLHKAVQSVVVPVPVFTVQIRED</sequence>
<dbReference type="KEGG" id="fbl:Fbal_2046"/>
<dbReference type="Proteomes" id="UP000006683">
    <property type="component" value="Chromosome"/>
</dbReference>
<accession>E1SUB6</accession>
<evidence type="ECO:0000313" key="1">
    <source>
        <dbReference type="EMBL" id="ADN76249.1"/>
    </source>
</evidence>
<evidence type="ECO:0000313" key="2">
    <source>
        <dbReference type="Proteomes" id="UP000006683"/>
    </source>
</evidence>
<reference evidence="1 2" key="1">
    <citation type="journal article" date="2010" name="Stand. Genomic Sci.">
        <title>Complete genome sequence of Ferrimonas balearica type strain (PAT).</title>
        <authorList>
            <person name="Nolan M."/>
            <person name="Sikorski J."/>
            <person name="Davenport K."/>
            <person name="Lucas S."/>
            <person name="Glavina Del Rio T."/>
            <person name="Tice H."/>
            <person name="Cheng J."/>
            <person name="Goodwin L."/>
            <person name="Pitluck S."/>
            <person name="Liolios K."/>
            <person name="Ivanova N."/>
            <person name="Mavromatis K."/>
            <person name="Ovchinnikova G."/>
            <person name="Pati A."/>
            <person name="Chen A."/>
            <person name="Palaniappan K."/>
            <person name="Land M."/>
            <person name="Hauser L."/>
            <person name="Chang Y."/>
            <person name="Jeffries C."/>
            <person name="Tapia R."/>
            <person name="Brettin T."/>
            <person name="Detter J."/>
            <person name="Han C."/>
            <person name="Yasawong M."/>
            <person name="Rohde M."/>
            <person name="Tindall B."/>
            <person name="Goker M."/>
            <person name="Woyke T."/>
            <person name="Bristow J."/>
            <person name="Eisen J."/>
            <person name="Markowitz V."/>
            <person name="Hugenholtz P."/>
            <person name="Kyrpides N."/>
            <person name="Klenk H."/>
            <person name="Lapidus A."/>
        </authorList>
    </citation>
    <scope>NUCLEOTIDE SEQUENCE [LARGE SCALE GENOMIC DNA]</scope>
    <source>
        <strain evidence="2">DSM 9799 / CCM 4581 / KCTC 23876 / PAT</strain>
    </source>
</reference>
<name>E1SUB6_FERBD</name>
<dbReference type="RefSeq" id="WP_013345555.1">
    <property type="nucleotide sequence ID" value="NC_014541.1"/>
</dbReference>
<dbReference type="STRING" id="550540.Fbal_2046"/>
<keyword evidence="2" id="KW-1185">Reference proteome</keyword>
<dbReference type="EMBL" id="CP002209">
    <property type="protein sequence ID" value="ADN76249.1"/>
    <property type="molecule type" value="Genomic_DNA"/>
</dbReference>